<feature type="non-terminal residue" evidence="1">
    <location>
        <position position="1"/>
    </location>
</feature>
<organism evidence="1">
    <name type="scientific">marine metagenome</name>
    <dbReference type="NCBI Taxonomy" id="408172"/>
    <lineage>
        <taxon>unclassified sequences</taxon>
        <taxon>metagenomes</taxon>
        <taxon>ecological metagenomes</taxon>
    </lineage>
</organism>
<accession>A0A382E8H7</accession>
<dbReference type="AlphaFoldDB" id="A0A382E8H7"/>
<protein>
    <submittedName>
        <fullName evidence="1">Uncharacterized protein</fullName>
    </submittedName>
</protein>
<sequence length="77" mass="8428">VSILGAKTAGIKVPANLPRRRHPSAIGQNGMRKKGTPGVLCFVFLSKIAALLRHLGRYGGYMHFPGREVKCSCLNFY</sequence>
<dbReference type="EMBL" id="UINC01043239">
    <property type="protein sequence ID" value="SVB46998.1"/>
    <property type="molecule type" value="Genomic_DNA"/>
</dbReference>
<gene>
    <name evidence="1" type="ORF">METZ01_LOCUS199852</name>
</gene>
<name>A0A382E8H7_9ZZZZ</name>
<evidence type="ECO:0000313" key="1">
    <source>
        <dbReference type="EMBL" id="SVB46998.1"/>
    </source>
</evidence>
<reference evidence="1" key="1">
    <citation type="submission" date="2018-05" db="EMBL/GenBank/DDBJ databases">
        <authorList>
            <person name="Lanie J.A."/>
            <person name="Ng W.-L."/>
            <person name="Kazmierczak K.M."/>
            <person name="Andrzejewski T.M."/>
            <person name="Davidsen T.M."/>
            <person name="Wayne K.J."/>
            <person name="Tettelin H."/>
            <person name="Glass J.I."/>
            <person name="Rusch D."/>
            <person name="Podicherti R."/>
            <person name="Tsui H.-C.T."/>
            <person name="Winkler M.E."/>
        </authorList>
    </citation>
    <scope>NUCLEOTIDE SEQUENCE</scope>
</reference>
<proteinExistence type="predicted"/>